<feature type="binding site" evidence="7">
    <location>
        <position position="391"/>
    </location>
    <ligand>
        <name>phosphoenolpyruvate</name>
        <dbReference type="ChEBI" id="CHEBI:58702"/>
    </ligand>
</feature>
<dbReference type="InterPro" id="IPR001986">
    <property type="entry name" value="Enolpyruvate_Tfrase_dom"/>
</dbReference>
<keyword evidence="4 7" id="KW-0808">Transferase</keyword>
<evidence type="ECO:0000313" key="10">
    <source>
        <dbReference type="Proteomes" id="UP000198817"/>
    </source>
</evidence>
<dbReference type="PIRSF" id="PIRSF000505">
    <property type="entry name" value="EPSPS"/>
    <property type="match status" value="1"/>
</dbReference>
<dbReference type="PANTHER" id="PTHR21090:SF5">
    <property type="entry name" value="PENTAFUNCTIONAL AROM POLYPEPTIDE"/>
    <property type="match status" value="1"/>
</dbReference>
<dbReference type="PROSITE" id="PS00885">
    <property type="entry name" value="EPSP_SYNTHASE_2"/>
    <property type="match status" value="1"/>
</dbReference>
<keyword evidence="5 7" id="KW-0057">Aromatic amino acid biosynthesis</keyword>
<feature type="binding site" evidence="7">
    <location>
        <position position="146"/>
    </location>
    <ligand>
        <name>phosphoenolpyruvate</name>
        <dbReference type="ChEBI" id="CHEBI:58702"/>
    </ligand>
</feature>
<evidence type="ECO:0000256" key="2">
    <source>
        <dbReference type="ARBA" id="ARBA00009948"/>
    </source>
</evidence>
<dbReference type="CDD" id="cd01556">
    <property type="entry name" value="EPSP_synthase"/>
    <property type="match status" value="1"/>
</dbReference>
<dbReference type="Proteomes" id="UP000198817">
    <property type="component" value="Unassembled WGS sequence"/>
</dbReference>
<dbReference type="NCBIfam" id="TIGR01356">
    <property type="entry name" value="aroA"/>
    <property type="match status" value="1"/>
</dbReference>
<feature type="binding site" evidence="7">
    <location>
        <position position="146"/>
    </location>
    <ligand>
        <name>3-phosphoshikimate</name>
        <dbReference type="ChEBI" id="CHEBI:145989"/>
    </ligand>
</feature>
<dbReference type="RefSeq" id="WP_090470562.1">
    <property type="nucleotide sequence ID" value="NZ_FOWF01000006.1"/>
</dbReference>
<comment type="subunit">
    <text evidence="7">Monomer.</text>
</comment>
<dbReference type="GO" id="GO:0005737">
    <property type="term" value="C:cytoplasm"/>
    <property type="evidence" value="ECO:0007669"/>
    <property type="project" value="UniProtKB-SubCell"/>
</dbReference>
<feature type="binding site" evidence="7">
    <location>
        <position position="11"/>
    </location>
    <ligand>
        <name>3-phosphoshikimate</name>
        <dbReference type="ChEBI" id="CHEBI:145989"/>
    </ligand>
</feature>
<dbReference type="Pfam" id="PF00275">
    <property type="entry name" value="EPSP_synthase"/>
    <property type="match status" value="1"/>
</dbReference>
<keyword evidence="7" id="KW-0963">Cytoplasm</keyword>
<name>A0A1I7G8D9_9FIRM</name>
<feature type="binding site" evidence="7">
    <location>
        <position position="319"/>
    </location>
    <ligand>
        <name>3-phosphoshikimate</name>
        <dbReference type="ChEBI" id="CHEBI:145989"/>
    </ligand>
</feature>
<dbReference type="AlphaFoldDB" id="A0A1I7G8D9"/>
<keyword evidence="3 7" id="KW-0028">Amino-acid biosynthesis</keyword>
<dbReference type="OrthoDB" id="9809920at2"/>
<comment type="catalytic activity">
    <reaction evidence="6">
        <text>3-phosphoshikimate + phosphoenolpyruvate = 5-O-(1-carboxyvinyl)-3-phosphoshikimate + phosphate</text>
        <dbReference type="Rhea" id="RHEA:21256"/>
        <dbReference type="ChEBI" id="CHEBI:43474"/>
        <dbReference type="ChEBI" id="CHEBI:57701"/>
        <dbReference type="ChEBI" id="CHEBI:58702"/>
        <dbReference type="ChEBI" id="CHEBI:145989"/>
        <dbReference type="EC" id="2.5.1.19"/>
    </reaction>
    <physiologicalReaction direction="left-to-right" evidence="6">
        <dbReference type="Rhea" id="RHEA:21257"/>
    </physiologicalReaction>
</comment>
<evidence type="ECO:0000256" key="6">
    <source>
        <dbReference type="ARBA" id="ARBA00044633"/>
    </source>
</evidence>
<dbReference type="EC" id="2.5.1.19" evidence="7"/>
<comment type="function">
    <text evidence="7">Catalyzes the transfer of the enolpyruvyl moiety of phosphoenolpyruvate (PEP) to the 5-hydroxyl of shikimate-3-phosphate (S3P) to produce enolpyruvyl shikimate-3-phosphate and inorganic phosphate.</text>
</comment>
<evidence type="ECO:0000313" key="9">
    <source>
        <dbReference type="EMBL" id="SFU44725.1"/>
    </source>
</evidence>
<comment type="similarity">
    <text evidence="2 7">Belongs to the EPSP synthase family.</text>
</comment>
<dbReference type="GO" id="GO:0009423">
    <property type="term" value="P:chorismate biosynthetic process"/>
    <property type="evidence" value="ECO:0007669"/>
    <property type="project" value="UniProtKB-UniRule"/>
</dbReference>
<proteinExistence type="inferred from homology"/>
<keyword evidence="10" id="KW-1185">Reference proteome</keyword>
<evidence type="ECO:0000256" key="7">
    <source>
        <dbReference type="HAMAP-Rule" id="MF_00210"/>
    </source>
</evidence>
<feature type="active site" description="Proton acceptor" evidence="7">
    <location>
        <position position="292"/>
    </location>
</feature>
<dbReference type="STRING" id="155865.SAMN05216515_10659"/>
<feature type="binding site" evidence="7">
    <location>
        <position position="323"/>
    </location>
    <ligand>
        <name>phosphoenolpyruvate</name>
        <dbReference type="ChEBI" id="CHEBI:58702"/>
    </ligand>
</feature>
<feature type="binding site" evidence="7">
    <location>
        <position position="365"/>
    </location>
    <ligand>
        <name>phosphoenolpyruvate</name>
        <dbReference type="ChEBI" id="CHEBI:58702"/>
    </ligand>
</feature>
<protein>
    <recommendedName>
        <fullName evidence="7">3-phosphoshikimate 1-carboxyvinyltransferase</fullName>
        <ecNumber evidence="7">2.5.1.19</ecNumber>
    </recommendedName>
    <alternativeName>
        <fullName evidence="7">5-enolpyruvylshikimate-3-phosphate synthase</fullName>
        <shortName evidence="7">EPSP synthase</shortName>
        <shortName evidence="7">EPSPS</shortName>
    </alternativeName>
</protein>
<feature type="binding site" evidence="7">
    <location>
        <position position="145"/>
    </location>
    <ligand>
        <name>3-phosphoshikimate</name>
        <dbReference type="ChEBI" id="CHEBI:145989"/>
    </ligand>
</feature>
<dbReference type="PANTHER" id="PTHR21090">
    <property type="entry name" value="AROM/DEHYDROQUINATE SYNTHASE"/>
    <property type="match status" value="1"/>
</dbReference>
<feature type="binding site" evidence="7">
    <location>
        <position position="10"/>
    </location>
    <ligand>
        <name>phosphoenolpyruvate</name>
        <dbReference type="ChEBI" id="CHEBI:58702"/>
    </ligand>
</feature>
<accession>A0A1I7G8D9</accession>
<feature type="binding site" evidence="7">
    <location>
        <position position="292"/>
    </location>
    <ligand>
        <name>3-phosphoshikimate</name>
        <dbReference type="ChEBI" id="CHEBI:145989"/>
    </ligand>
</feature>
<dbReference type="InterPro" id="IPR006264">
    <property type="entry name" value="EPSP_synthase"/>
</dbReference>
<gene>
    <name evidence="7" type="primary">aroA</name>
    <name evidence="9" type="ORF">SAMN05216508_10558</name>
</gene>
<sequence>MKEIQIIPSKSDAHRALICAALSDRDCRVICEETSKDIEATKRCLAAIREALMQRRTRDGETPAAAHLYCGESGSTFRFLIPVVAALGITGVFHPEGRLPQRPLTPLYEELTAHGVRMSPQGDVPFLVEGQLTPGEFHIPGNVSSQFISGLAFALPLLEGDSRIVVEGNLESAGYVDMTRNVIRRFGVSIHSAGNDLIVKGGQKYRGPARYRVEGDWSNAAFWLVMGLLGEEPVRVTGLNADSAQGDRAAVRILKKFGGRITEDLETEGSVTAWPSRDTLHGITVDAGPIPDMVPALALVGAVSEGTTEIMNAARLRIKESDRLATTCELLSGLGADVTELPDGLRIRGRRGLTGGSCDGCNDHRIVMTAAAASLAASGKVGISGWQAVRKSYPTFFRVMKENDLDGNILLL</sequence>
<dbReference type="Gene3D" id="3.65.10.10">
    <property type="entry name" value="Enolpyruvate transferase domain"/>
    <property type="match status" value="2"/>
</dbReference>
<dbReference type="HAMAP" id="MF_00210">
    <property type="entry name" value="EPSP_synth"/>
    <property type="match status" value="1"/>
</dbReference>
<feature type="binding site" evidence="7">
    <location>
        <position position="144"/>
    </location>
    <ligand>
        <name>3-phosphoshikimate</name>
        <dbReference type="ChEBI" id="CHEBI:145989"/>
    </ligand>
</feature>
<dbReference type="SUPFAM" id="SSF55205">
    <property type="entry name" value="EPT/RTPC-like"/>
    <property type="match status" value="1"/>
</dbReference>
<evidence type="ECO:0000256" key="5">
    <source>
        <dbReference type="ARBA" id="ARBA00023141"/>
    </source>
</evidence>
<feature type="binding site" evidence="7">
    <location>
        <position position="74"/>
    </location>
    <ligand>
        <name>phosphoenolpyruvate</name>
        <dbReference type="ChEBI" id="CHEBI:58702"/>
    </ligand>
</feature>
<dbReference type="InterPro" id="IPR036968">
    <property type="entry name" value="Enolpyruvate_Tfrase_sf"/>
</dbReference>
<evidence type="ECO:0000256" key="1">
    <source>
        <dbReference type="ARBA" id="ARBA00004811"/>
    </source>
</evidence>
<evidence type="ECO:0000256" key="4">
    <source>
        <dbReference type="ARBA" id="ARBA00022679"/>
    </source>
</evidence>
<evidence type="ECO:0000256" key="3">
    <source>
        <dbReference type="ARBA" id="ARBA00022605"/>
    </source>
</evidence>
<evidence type="ECO:0000259" key="8">
    <source>
        <dbReference type="Pfam" id="PF00275"/>
    </source>
</evidence>
<feature type="binding site" evidence="7">
    <location>
        <position position="102"/>
    </location>
    <ligand>
        <name>phosphoenolpyruvate</name>
        <dbReference type="ChEBI" id="CHEBI:58702"/>
    </ligand>
</feature>
<feature type="binding site" evidence="7">
    <location>
        <position position="172"/>
    </location>
    <ligand>
        <name>3-phosphoshikimate</name>
        <dbReference type="ChEBI" id="CHEBI:145989"/>
    </ligand>
</feature>
<comment type="pathway">
    <text evidence="1 7">Metabolic intermediate biosynthesis; chorismate biosynthesis; chorismate from D-erythrose 4-phosphate and phosphoenolpyruvate: step 6/7.</text>
</comment>
<dbReference type="GO" id="GO:0009073">
    <property type="term" value="P:aromatic amino acid family biosynthetic process"/>
    <property type="evidence" value="ECO:0007669"/>
    <property type="project" value="UniProtKB-KW"/>
</dbReference>
<feature type="domain" description="Enolpyruvate transferase" evidence="8">
    <location>
        <begin position="2"/>
        <end position="400"/>
    </location>
</feature>
<dbReference type="EMBL" id="FPBT01000005">
    <property type="protein sequence ID" value="SFU44725.1"/>
    <property type="molecule type" value="Genomic_DNA"/>
</dbReference>
<comment type="subcellular location">
    <subcellularLocation>
        <location evidence="7">Cytoplasm</location>
    </subcellularLocation>
</comment>
<feature type="binding site" evidence="7">
    <location>
        <position position="10"/>
    </location>
    <ligand>
        <name>3-phosphoshikimate</name>
        <dbReference type="ChEBI" id="CHEBI:145989"/>
    </ligand>
</feature>
<feature type="binding site" evidence="7">
    <location>
        <position position="15"/>
    </location>
    <ligand>
        <name>3-phosphoshikimate</name>
        <dbReference type="ChEBI" id="CHEBI:145989"/>
    </ligand>
</feature>
<dbReference type="InterPro" id="IPR023193">
    <property type="entry name" value="EPSP_synthase_CS"/>
</dbReference>
<dbReference type="GO" id="GO:0008652">
    <property type="term" value="P:amino acid biosynthetic process"/>
    <property type="evidence" value="ECO:0007669"/>
    <property type="project" value="UniProtKB-KW"/>
</dbReference>
<comment type="caution">
    <text evidence="7">Lacks conserved residue(s) required for the propagation of feature annotation.</text>
</comment>
<dbReference type="GO" id="GO:0003866">
    <property type="term" value="F:3-phosphoshikimate 1-carboxyvinyltransferase activity"/>
    <property type="evidence" value="ECO:0007669"/>
    <property type="project" value="UniProtKB-UniRule"/>
</dbReference>
<organism evidence="9 10">
    <name type="scientific">Eubacterium pyruvativorans</name>
    <dbReference type="NCBI Taxonomy" id="155865"/>
    <lineage>
        <taxon>Bacteria</taxon>
        <taxon>Bacillati</taxon>
        <taxon>Bacillota</taxon>
        <taxon>Clostridia</taxon>
        <taxon>Eubacteriales</taxon>
        <taxon>Eubacteriaceae</taxon>
        <taxon>Eubacterium</taxon>
    </lineage>
</organism>
<reference evidence="9 10" key="1">
    <citation type="submission" date="2016-10" db="EMBL/GenBank/DDBJ databases">
        <authorList>
            <person name="de Groot N.N."/>
        </authorList>
    </citation>
    <scope>NUCLEOTIDE SEQUENCE [LARGE SCALE GENOMIC DNA]</scope>
    <source>
        <strain evidence="9 10">KHGC13</strain>
    </source>
</reference>
<dbReference type="InterPro" id="IPR013792">
    <property type="entry name" value="RNA3'P_cycl/enolpyr_Trfase_a/b"/>
</dbReference>
<dbReference type="UniPathway" id="UPA00053">
    <property type="reaction ID" value="UER00089"/>
</dbReference>